<dbReference type="PROSITE" id="PS50889">
    <property type="entry name" value="S4"/>
    <property type="match status" value="1"/>
</dbReference>
<sequence length="241" mass="27372">MQERLQKFLANSGLGSRRYCESLIKEGKILVNGKVAELGSKVGLSDEIFYEGKVISRTKSDLKVILLNKPEGVLSSNVKEKNRSIVFDFLPENEGREWISIGRLDINSSGLMLFTNNGGFANYCMHPSNGFDKEYLVRARGNFNQKVKDSMLNGINLDGEIYKFSDIVEGEKKGTNQWFSVCLISGKNREVRKIFNAFDLEVSRLKRTRFGPIFLPSNLRPGKFLELSNKEIQSIKDYHQS</sequence>
<accession>J5KIJ8</accession>
<dbReference type="InterPro" id="IPR042092">
    <property type="entry name" value="PsdUridine_s_RsuA/RluB/E/F_cat"/>
</dbReference>
<dbReference type="Pfam" id="PF01479">
    <property type="entry name" value="S4"/>
    <property type="match status" value="1"/>
</dbReference>
<evidence type="ECO:0000313" key="10">
    <source>
        <dbReference type="Proteomes" id="UP000010116"/>
    </source>
</evidence>
<dbReference type="PANTHER" id="PTHR47683:SF3">
    <property type="entry name" value="RIBOSOMAL LARGE SUBUNIT PSEUDOURIDINE SYNTHASE B"/>
    <property type="match status" value="1"/>
</dbReference>
<evidence type="ECO:0000256" key="7">
    <source>
        <dbReference type="RuleBase" id="RU003887"/>
    </source>
</evidence>
<dbReference type="Gene3D" id="3.10.290.10">
    <property type="entry name" value="RNA-binding S4 domain"/>
    <property type="match status" value="1"/>
</dbReference>
<dbReference type="FunFam" id="3.10.290.10:FF:000003">
    <property type="entry name" value="Pseudouridine synthase"/>
    <property type="match status" value="1"/>
</dbReference>
<dbReference type="InterPro" id="IPR020094">
    <property type="entry name" value="TruA/RsuA/RluB/E/F_N"/>
</dbReference>
<evidence type="ECO:0000256" key="1">
    <source>
        <dbReference type="ARBA" id="ARBA00008348"/>
    </source>
</evidence>
<dbReference type="GO" id="GO:0000455">
    <property type="term" value="P:enzyme-directed rRNA pseudouridine synthesis"/>
    <property type="evidence" value="ECO:0007669"/>
    <property type="project" value="UniProtKB-ARBA"/>
</dbReference>
<feature type="domain" description="RNA-binding S4" evidence="8">
    <location>
        <begin position="3"/>
        <end position="63"/>
    </location>
</feature>
<dbReference type="InterPro" id="IPR006145">
    <property type="entry name" value="PsdUridine_synth_RsuA/RluA"/>
</dbReference>
<dbReference type="AlphaFoldDB" id="J5KIJ8"/>
<dbReference type="PROSITE" id="PS01149">
    <property type="entry name" value="PSI_RSU"/>
    <property type="match status" value="1"/>
</dbReference>
<dbReference type="GO" id="GO:0160139">
    <property type="term" value="F:23S rRNA pseudouridine(2605) synthase activity"/>
    <property type="evidence" value="ECO:0007669"/>
    <property type="project" value="UniProtKB-EC"/>
</dbReference>
<dbReference type="PANTHER" id="PTHR47683">
    <property type="entry name" value="PSEUDOURIDINE SYNTHASE FAMILY PROTEIN-RELATED"/>
    <property type="match status" value="1"/>
</dbReference>
<protein>
    <recommendedName>
        <fullName evidence="7">Pseudouridine synthase</fullName>
        <ecNumber evidence="7">5.4.99.-</ecNumber>
    </recommendedName>
</protein>
<evidence type="ECO:0000256" key="6">
    <source>
        <dbReference type="PROSITE-ProRule" id="PRU00182"/>
    </source>
</evidence>
<organism evidence="9 10">
    <name type="scientific">SAR86 cluster bacterium SAR86B</name>
    <dbReference type="NCBI Taxonomy" id="1123867"/>
    <lineage>
        <taxon>Bacteria</taxon>
        <taxon>Pseudomonadati</taxon>
        <taxon>Pseudomonadota</taxon>
        <taxon>Gammaproteobacteria</taxon>
        <taxon>SAR86 cluster</taxon>
    </lineage>
</organism>
<dbReference type="EC" id="5.4.99.-" evidence="7"/>
<dbReference type="Gene3D" id="3.30.70.580">
    <property type="entry name" value="Pseudouridine synthase I, catalytic domain, N-terminal subdomain"/>
    <property type="match status" value="1"/>
</dbReference>
<keyword evidence="3 7" id="KW-0413">Isomerase</keyword>
<evidence type="ECO:0000259" key="8">
    <source>
        <dbReference type="SMART" id="SM00363"/>
    </source>
</evidence>
<dbReference type="InterPro" id="IPR002942">
    <property type="entry name" value="S4_RNA-bd"/>
</dbReference>
<evidence type="ECO:0000256" key="3">
    <source>
        <dbReference type="ARBA" id="ARBA00023235"/>
    </source>
</evidence>
<dbReference type="HOGENOM" id="CLU_024979_1_1_6"/>
<reference evidence="9 10" key="1">
    <citation type="journal article" date="2012" name="ISME J.">
        <title>Genomic insights to SAR86, an abundant and uncultivated marine bacterial lineage.</title>
        <authorList>
            <person name="Dupont C.L."/>
            <person name="Rusch D.B."/>
            <person name="Yooseph S."/>
            <person name="Lombardo M.J."/>
            <person name="Richter R.A."/>
            <person name="Valas R."/>
            <person name="Novotny M."/>
            <person name="Yee-Greenbaum J."/>
            <person name="Selengut J.D."/>
            <person name="Haft D.H."/>
            <person name="Halpern A.L."/>
            <person name="Lasken R.S."/>
            <person name="Nealson K."/>
            <person name="Friedman R."/>
            <person name="Venter J.C."/>
        </authorList>
    </citation>
    <scope>NUCLEOTIDE SEQUENCE [LARGE SCALE GENOMIC DNA]</scope>
</reference>
<dbReference type="Pfam" id="PF00849">
    <property type="entry name" value="PseudoU_synth_2"/>
    <property type="match status" value="1"/>
</dbReference>
<dbReference type="SUPFAM" id="SSF55174">
    <property type="entry name" value="Alpha-L RNA-binding motif"/>
    <property type="match status" value="1"/>
</dbReference>
<dbReference type="InterPro" id="IPR036986">
    <property type="entry name" value="S4_RNA-bd_sf"/>
</dbReference>
<comment type="function">
    <text evidence="5">Responsible for synthesis of pseudouridine from uracil-2605 in 23S ribosomal RNA.</text>
</comment>
<dbReference type="CDD" id="cd00165">
    <property type="entry name" value="S4"/>
    <property type="match status" value="1"/>
</dbReference>
<dbReference type="SUPFAM" id="SSF55120">
    <property type="entry name" value="Pseudouridine synthase"/>
    <property type="match status" value="1"/>
</dbReference>
<evidence type="ECO:0000256" key="4">
    <source>
        <dbReference type="ARBA" id="ARBA00036944"/>
    </source>
</evidence>
<keyword evidence="2 6" id="KW-0694">RNA-binding</keyword>
<dbReference type="InterPro" id="IPR018496">
    <property type="entry name" value="PsdUridine_synth_RsuA/RluB_CS"/>
</dbReference>
<dbReference type="GO" id="GO:0003723">
    <property type="term" value="F:RNA binding"/>
    <property type="evidence" value="ECO:0007669"/>
    <property type="project" value="UniProtKB-KW"/>
</dbReference>
<dbReference type="Proteomes" id="UP000010116">
    <property type="component" value="Unassembled WGS sequence"/>
</dbReference>
<evidence type="ECO:0000256" key="2">
    <source>
        <dbReference type="ARBA" id="ARBA00022884"/>
    </source>
</evidence>
<comment type="catalytic activity">
    <reaction evidence="4">
        <text>uridine(2605) in 23S rRNA = pseudouridine(2605) in 23S rRNA</text>
        <dbReference type="Rhea" id="RHEA:42520"/>
        <dbReference type="Rhea" id="RHEA-COMP:10095"/>
        <dbReference type="Rhea" id="RHEA-COMP:10096"/>
        <dbReference type="ChEBI" id="CHEBI:65314"/>
        <dbReference type="ChEBI" id="CHEBI:65315"/>
        <dbReference type="EC" id="5.4.99.22"/>
    </reaction>
</comment>
<dbReference type="NCBIfam" id="TIGR00093">
    <property type="entry name" value="pseudouridine synthase"/>
    <property type="match status" value="1"/>
</dbReference>
<evidence type="ECO:0000313" key="9">
    <source>
        <dbReference type="EMBL" id="EJP73923.1"/>
    </source>
</evidence>
<name>J5KIJ8_9GAMM</name>
<dbReference type="EMBL" id="JH611164">
    <property type="protein sequence ID" value="EJP73923.1"/>
    <property type="molecule type" value="Genomic_DNA"/>
</dbReference>
<proteinExistence type="inferred from homology"/>
<dbReference type="SMART" id="SM00363">
    <property type="entry name" value="S4"/>
    <property type="match status" value="1"/>
</dbReference>
<evidence type="ECO:0000256" key="5">
    <source>
        <dbReference type="ARBA" id="ARBA00037383"/>
    </source>
</evidence>
<gene>
    <name evidence="9" type="ORF">NT02SARS_0672</name>
</gene>
<comment type="similarity">
    <text evidence="1 7">Belongs to the pseudouridine synthase RsuA family.</text>
</comment>
<dbReference type="InterPro" id="IPR000748">
    <property type="entry name" value="PsdUridine_synth_RsuA/RluB/E/F"/>
</dbReference>
<dbReference type="InterPro" id="IPR050343">
    <property type="entry name" value="RsuA_PseudoU_synthase"/>
</dbReference>
<dbReference type="Gene3D" id="3.30.70.1560">
    <property type="entry name" value="Alpha-L RNA-binding motif"/>
    <property type="match status" value="1"/>
</dbReference>
<dbReference type="InterPro" id="IPR020103">
    <property type="entry name" value="PsdUridine_synth_cat_dom_sf"/>
</dbReference>